<keyword evidence="3" id="KW-1185">Reference proteome</keyword>
<feature type="compositionally biased region" description="Basic and acidic residues" evidence="1">
    <location>
        <begin position="1"/>
        <end position="16"/>
    </location>
</feature>
<evidence type="ECO:0000313" key="3">
    <source>
        <dbReference type="Proteomes" id="UP001390339"/>
    </source>
</evidence>
<proteinExistence type="predicted"/>
<accession>A0ABR2JAZ8</accession>
<gene>
    <name evidence="2" type="ORF">PGQ11_005499</name>
</gene>
<protein>
    <submittedName>
        <fullName evidence="2">Uncharacterized protein</fullName>
    </submittedName>
</protein>
<organism evidence="2 3">
    <name type="scientific">Apiospora arundinis</name>
    <dbReference type="NCBI Taxonomy" id="335852"/>
    <lineage>
        <taxon>Eukaryota</taxon>
        <taxon>Fungi</taxon>
        <taxon>Dikarya</taxon>
        <taxon>Ascomycota</taxon>
        <taxon>Pezizomycotina</taxon>
        <taxon>Sordariomycetes</taxon>
        <taxon>Xylariomycetidae</taxon>
        <taxon>Amphisphaeriales</taxon>
        <taxon>Apiosporaceae</taxon>
        <taxon>Apiospora</taxon>
    </lineage>
</organism>
<evidence type="ECO:0000256" key="1">
    <source>
        <dbReference type="SAM" id="MobiDB-lite"/>
    </source>
</evidence>
<comment type="caution">
    <text evidence="2">The sequence shown here is derived from an EMBL/GenBank/DDBJ whole genome shotgun (WGS) entry which is preliminary data.</text>
</comment>
<sequence>MTSQNRKDNVPQDKKGKAPQAKTRNDRADASNAQEKDPPLREPDPTYYSQSLHIKRKRAIKFAKARLQSTAYTILDEAGQSTILDAVVAELRERVKSSMNTMAFKEKLPYDELVEAAISKVFYDKLSLFDIKGEDGLTVDELLHYEA</sequence>
<evidence type="ECO:0000313" key="2">
    <source>
        <dbReference type="EMBL" id="KAK8874985.1"/>
    </source>
</evidence>
<dbReference type="EMBL" id="JAPCWZ010000003">
    <property type="protein sequence ID" value="KAK8874985.1"/>
    <property type="molecule type" value="Genomic_DNA"/>
</dbReference>
<feature type="compositionally biased region" description="Basic and acidic residues" evidence="1">
    <location>
        <begin position="23"/>
        <end position="44"/>
    </location>
</feature>
<feature type="region of interest" description="Disordered" evidence="1">
    <location>
        <begin position="1"/>
        <end position="48"/>
    </location>
</feature>
<dbReference type="Proteomes" id="UP001390339">
    <property type="component" value="Unassembled WGS sequence"/>
</dbReference>
<name>A0ABR2JAZ8_9PEZI</name>
<reference evidence="2 3" key="1">
    <citation type="journal article" date="2024" name="IMA Fungus">
        <title>Apiospora arundinis, a panoply of carbohydrate-active enzymes and secondary metabolites.</title>
        <authorList>
            <person name="Sorensen T."/>
            <person name="Petersen C."/>
            <person name="Muurmann A.T."/>
            <person name="Christiansen J.V."/>
            <person name="Brundto M.L."/>
            <person name="Overgaard C.K."/>
            <person name="Boysen A.T."/>
            <person name="Wollenberg R.D."/>
            <person name="Larsen T.O."/>
            <person name="Sorensen J.L."/>
            <person name="Nielsen K.L."/>
            <person name="Sondergaard T.E."/>
        </authorList>
    </citation>
    <scope>NUCLEOTIDE SEQUENCE [LARGE SCALE GENOMIC DNA]</scope>
    <source>
        <strain evidence="2 3">AAU 773</strain>
    </source>
</reference>